<name>A0AAE3SDU7_9BACT</name>
<keyword evidence="1" id="KW-0812">Transmembrane</keyword>
<comment type="caution">
    <text evidence="2">The sequence shown here is derived from an EMBL/GenBank/DDBJ whole genome shotgun (WGS) entry which is preliminary data.</text>
</comment>
<dbReference type="Proteomes" id="UP001209229">
    <property type="component" value="Unassembled WGS sequence"/>
</dbReference>
<evidence type="ECO:0000313" key="2">
    <source>
        <dbReference type="EMBL" id="MCW3785267.1"/>
    </source>
</evidence>
<sequence length="302" mass="34443">MSNTIKVIINFFIFVMVAGFIVYIIKSVNKDKTTFVETDTVNTFISYYSKVNTIELEDTIEAFAVLNKDIFVLHNDNILKYNSKGIKELSFKTKPEVRDIHLYDNKIFVLYSKMIEVYSLKGDSVFGWNACSDLSDYCAFTIVENFVFVTDASNKNICQYTTDGNFVQFINSPHDFITPSHAFDITHKNDTIYCVNPGRHLIESYTLKGRFIASFGGPGTEAGFFAGCCNPAYISFNSKGDLYTSEKGSPRICRYKNGKFQEVVLNPRLLGGGYHAYEIKNIDNTLWVANHNKIDVYRRKEN</sequence>
<protein>
    <recommendedName>
        <fullName evidence="4">NHL repeat-containing protein</fullName>
    </recommendedName>
</protein>
<reference evidence="2" key="1">
    <citation type="submission" date="2022-10" db="EMBL/GenBank/DDBJ databases">
        <authorList>
            <person name="Yu W.X."/>
        </authorList>
    </citation>
    <scope>NUCLEOTIDE SEQUENCE</scope>
    <source>
        <strain evidence="2">AAT</strain>
    </source>
</reference>
<accession>A0AAE3SDU7</accession>
<proteinExistence type="predicted"/>
<organism evidence="2 3">
    <name type="scientific">Plebeiibacterium sediminum</name>
    <dbReference type="NCBI Taxonomy" id="2992112"/>
    <lineage>
        <taxon>Bacteria</taxon>
        <taxon>Pseudomonadati</taxon>
        <taxon>Bacteroidota</taxon>
        <taxon>Bacteroidia</taxon>
        <taxon>Marinilabiliales</taxon>
        <taxon>Marinilabiliaceae</taxon>
        <taxon>Plebeiibacterium</taxon>
    </lineage>
</organism>
<evidence type="ECO:0000256" key="1">
    <source>
        <dbReference type="SAM" id="Phobius"/>
    </source>
</evidence>
<evidence type="ECO:0008006" key="4">
    <source>
        <dbReference type="Google" id="ProtNLM"/>
    </source>
</evidence>
<keyword evidence="1" id="KW-0472">Membrane</keyword>
<dbReference type="InterPro" id="IPR011042">
    <property type="entry name" value="6-blade_b-propeller_TolB-like"/>
</dbReference>
<feature type="transmembrane region" description="Helical" evidence="1">
    <location>
        <begin position="7"/>
        <end position="25"/>
    </location>
</feature>
<keyword evidence="3" id="KW-1185">Reference proteome</keyword>
<dbReference type="AlphaFoldDB" id="A0AAE3SDU7"/>
<dbReference type="Gene3D" id="2.120.10.30">
    <property type="entry name" value="TolB, C-terminal domain"/>
    <property type="match status" value="1"/>
</dbReference>
<keyword evidence="1" id="KW-1133">Transmembrane helix</keyword>
<gene>
    <name evidence="2" type="ORF">OM075_02255</name>
</gene>
<dbReference type="EMBL" id="JAPDPJ010000002">
    <property type="protein sequence ID" value="MCW3785267.1"/>
    <property type="molecule type" value="Genomic_DNA"/>
</dbReference>
<dbReference type="SUPFAM" id="SSF63825">
    <property type="entry name" value="YWTD domain"/>
    <property type="match status" value="1"/>
</dbReference>
<evidence type="ECO:0000313" key="3">
    <source>
        <dbReference type="Proteomes" id="UP001209229"/>
    </source>
</evidence>
<dbReference type="RefSeq" id="WP_301188839.1">
    <property type="nucleotide sequence ID" value="NZ_JAPDPJ010000002.1"/>
</dbReference>